<dbReference type="AlphaFoldDB" id="A0A0R2JUG5"/>
<evidence type="ECO:0000256" key="2">
    <source>
        <dbReference type="ARBA" id="ARBA00051722"/>
    </source>
</evidence>
<dbReference type="SUPFAM" id="SSF52788">
    <property type="entry name" value="Phosphotyrosine protein phosphatases I"/>
    <property type="match status" value="1"/>
</dbReference>
<dbReference type="InterPro" id="IPR036196">
    <property type="entry name" value="Ptyr_pPase_sf"/>
</dbReference>
<organism evidence="4 5">
    <name type="scientific">Fructilactobacillus lindneri DSM 20690 = JCM 11027</name>
    <dbReference type="NCBI Taxonomy" id="1122148"/>
    <lineage>
        <taxon>Bacteria</taxon>
        <taxon>Bacillati</taxon>
        <taxon>Bacillota</taxon>
        <taxon>Bacilli</taxon>
        <taxon>Lactobacillales</taxon>
        <taxon>Lactobacillaceae</taxon>
        <taxon>Fructilactobacillus</taxon>
    </lineage>
</organism>
<feature type="domain" description="Phosphotyrosine protein phosphatase I" evidence="3">
    <location>
        <begin position="1"/>
        <end position="133"/>
    </location>
</feature>
<dbReference type="InterPro" id="IPR050438">
    <property type="entry name" value="LMW_PTPase"/>
</dbReference>
<reference evidence="4 5" key="1">
    <citation type="journal article" date="2015" name="Genome Announc.">
        <title>Expanding the biotechnology potential of lactobacilli through comparative genomics of 213 strains and associated genera.</title>
        <authorList>
            <person name="Sun Z."/>
            <person name="Harris H.M."/>
            <person name="McCann A."/>
            <person name="Guo C."/>
            <person name="Argimon S."/>
            <person name="Zhang W."/>
            <person name="Yang X."/>
            <person name="Jeffery I.B."/>
            <person name="Cooney J.C."/>
            <person name="Kagawa T.F."/>
            <person name="Liu W."/>
            <person name="Song Y."/>
            <person name="Salvetti E."/>
            <person name="Wrobel A."/>
            <person name="Rasinkangas P."/>
            <person name="Parkhill J."/>
            <person name="Rea M.C."/>
            <person name="O'Sullivan O."/>
            <person name="Ritari J."/>
            <person name="Douillard F.P."/>
            <person name="Paul Ross R."/>
            <person name="Yang R."/>
            <person name="Briner A.E."/>
            <person name="Felis G.E."/>
            <person name="de Vos W.M."/>
            <person name="Barrangou R."/>
            <person name="Klaenhammer T.R."/>
            <person name="Caufield P.W."/>
            <person name="Cui Y."/>
            <person name="Zhang H."/>
            <person name="O'Toole P.W."/>
        </authorList>
    </citation>
    <scope>NUCLEOTIDE SEQUENCE [LARGE SCALE GENOMIC DNA]</scope>
    <source>
        <strain evidence="4 5">DSM 20690</strain>
    </source>
</reference>
<dbReference type="Proteomes" id="UP000051565">
    <property type="component" value="Unassembled WGS sequence"/>
</dbReference>
<dbReference type="EMBL" id="JQBT01000003">
    <property type="protein sequence ID" value="KRN80729.1"/>
    <property type="molecule type" value="Genomic_DNA"/>
</dbReference>
<dbReference type="PANTHER" id="PTHR11717">
    <property type="entry name" value="LOW MOLECULAR WEIGHT PROTEIN TYROSINE PHOSPHATASE"/>
    <property type="match status" value="1"/>
</dbReference>
<gene>
    <name evidence="4" type="ORF">IV52_GL000793</name>
</gene>
<accession>A0A0R2JUG5</accession>
<proteinExistence type="predicted"/>
<comment type="caution">
    <text evidence="4">The sequence shown here is derived from an EMBL/GenBank/DDBJ whole genome shotgun (WGS) entry which is preliminary data.</text>
</comment>
<dbReference type="Pfam" id="PF01451">
    <property type="entry name" value="LMWPc"/>
    <property type="match status" value="1"/>
</dbReference>
<sequence length="142" mass="16413">MAEAMFKKLVQERGIANNYNITSAATSSEESGNQPHPGARKIMDKHQLNYQGHRSHLITKKDIETADYIITMDKSNLADLKQIIPVKEQNKLHLCMDIVPGQAGKSIVDPWYTHRFEDTYQMLHESLPLWLDQMQQHNQEVR</sequence>
<name>A0A0R2JUG5_9LACO</name>
<dbReference type="EC" id="3.1.3.48" evidence="1"/>
<evidence type="ECO:0000313" key="5">
    <source>
        <dbReference type="Proteomes" id="UP000051565"/>
    </source>
</evidence>
<dbReference type="PATRIC" id="fig|1122148.6.peg.816"/>
<evidence type="ECO:0000256" key="1">
    <source>
        <dbReference type="ARBA" id="ARBA00013064"/>
    </source>
</evidence>
<dbReference type="PANTHER" id="PTHR11717:SF7">
    <property type="entry name" value="LOW MOLECULAR WEIGHT PHOSPHOTYROSINE PROTEIN PHOSPHATASE"/>
    <property type="match status" value="1"/>
</dbReference>
<comment type="catalytic activity">
    <reaction evidence="2">
        <text>O-phospho-L-tyrosyl-[protein] + H2O = L-tyrosyl-[protein] + phosphate</text>
        <dbReference type="Rhea" id="RHEA:10684"/>
        <dbReference type="Rhea" id="RHEA-COMP:10136"/>
        <dbReference type="Rhea" id="RHEA-COMP:20101"/>
        <dbReference type="ChEBI" id="CHEBI:15377"/>
        <dbReference type="ChEBI" id="CHEBI:43474"/>
        <dbReference type="ChEBI" id="CHEBI:46858"/>
        <dbReference type="ChEBI" id="CHEBI:61978"/>
        <dbReference type="EC" id="3.1.3.48"/>
    </reaction>
</comment>
<dbReference type="Gene3D" id="3.40.50.2300">
    <property type="match status" value="1"/>
</dbReference>
<keyword evidence="5" id="KW-1185">Reference proteome</keyword>
<evidence type="ECO:0000313" key="4">
    <source>
        <dbReference type="EMBL" id="KRN80729.1"/>
    </source>
</evidence>
<protein>
    <recommendedName>
        <fullName evidence="1">protein-tyrosine-phosphatase</fullName>
        <ecNumber evidence="1">3.1.3.48</ecNumber>
    </recommendedName>
</protein>
<dbReference type="STRING" id="53444.AYR59_00320"/>
<dbReference type="SMART" id="SM00226">
    <property type="entry name" value="LMWPc"/>
    <property type="match status" value="1"/>
</dbReference>
<dbReference type="CDD" id="cd16343">
    <property type="entry name" value="LMWPTP"/>
    <property type="match status" value="1"/>
</dbReference>
<dbReference type="InterPro" id="IPR023485">
    <property type="entry name" value="Ptyr_pPase"/>
</dbReference>
<dbReference type="GO" id="GO:0004725">
    <property type="term" value="F:protein tyrosine phosphatase activity"/>
    <property type="evidence" value="ECO:0007669"/>
    <property type="project" value="UniProtKB-EC"/>
</dbReference>
<evidence type="ECO:0000259" key="3">
    <source>
        <dbReference type="SMART" id="SM00226"/>
    </source>
</evidence>